<feature type="region of interest" description="Disordered" evidence="1">
    <location>
        <begin position="34"/>
        <end position="57"/>
    </location>
</feature>
<reference evidence="2 3" key="1">
    <citation type="submission" date="2014-04" db="EMBL/GenBank/DDBJ databases">
        <authorList>
            <consortium name="DOE Joint Genome Institute"/>
            <person name="Kuo A."/>
            <person name="Ruytinx J."/>
            <person name="Rineau F."/>
            <person name="Colpaert J."/>
            <person name="Kohler A."/>
            <person name="Nagy L.G."/>
            <person name="Floudas D."/>
            <person name="Copeland A."/>
            <person name="Barry K.W."/>
            <person name="Cichocki N."/>
            <person name="Veneault-Fourrey C."/>
            <person name="LaButti K."/>
            <person name="Lindquist E.A."/>
            <person name="Lipzen A."/>
            <person name="Lundell T."/>
            <person name="Morin E."/>
            <person name="Murat C."/>
            <person name="Sun H."/>
            <person name="Tunlid A."/>
            <person name="Henrissat B."/>
            <person name="Grigoriev I.V."/>
            <person name="Hibbett D.S."/>
            <person name="Martin F."/>
            <person name="Nordberg H.P."/>
            <person name="Cantor M.N."/>
            <person name="Hua S.X."/>
        </authorList>
    </citation>
    <scope>NUCLEOTIDE SEQUENCE [LARGE SCALE GENOMIC DNA]</scope>
    <source>
        <strain evidence="2 3">UH-Slu-Lm8-n1</strain>
    </source>
</reference>
<reference evidence="3" key="2">
    <citation type="submission" date="2015-01" db="EMBL/GenBank/DDBJ databases">
        <title>Evolutionary Origins and Diversification of the Mycorrhizal Mutualists.</title>
        <authorList>
            <consortium name="DOE Joint Genome Institute"/>
            <consortium name="Mycorrhizal Genomics Consortium"/>
            <person name="Kohler A."/>
            <person name="Kuo A."/>
            <person name="Nagy L.G."/>
            <person name="Floudas D."/>
            <person name="Copeland A."/>
            <person name="Barry K.W."/>
            <person name="Cichocki N."/>
            <person name="Veneault-Fourrey C."/>
            <person name="LaButti K."/>
            <person name="Lindquist E.A."/>
            <person name="Lipzen A."/>
            <person name="Lundell T."/>
            <person name="Morin E."/>
            <person name="Murat C."/>
            <person name="Riley R."/>
            <person name="Ohm R."/>
            <person name="Sun H."/>
            <person name="Tunlid A."/>
            <person name="Henrissat B."/>
            <person name="Grigoriev I.V."/>
            <person name="Hibbett D.S."/>
            <person name="Martin F."/>
        </authorList>
    </citation>
    <scope>NUCLEOTIDE SEQUENCE [LARGE SCALE GENOMIC DNA]</scope>
    <source>
        <strain evidence="3">UH-Slu-Lm8-n1</strain>
    </source>
</reference>
<protein>
    <submittedName>
        <fullName evidence="2">Uncharacterized protein</fullName>
    </submittedName>
</protein>
<dbReference type="InParanoid" id="A0A0C9ZM50"/>
<dbReference type="Proteomes" id="UP000054485">
    <property type="component" value="Unassembled WGS sequence"/>
</dbReference>
<keyword evidence="3" id="KW-1185">Reference proteome</keyword>
<organism evidence="2 3">
    <name type="scientific">Suillus luteus UH-Slu-Lm8-n1</name>
    <dbReference type="NCBI Taxonomy" id="930992"/>
    <lineage>
        <taxon>Eukaryota</taxon>
        <taxon>Fungi</taxon>
        <taxon>Dikarya</taxon>
        <taxon>Basidiomycota</taxon>
        <taxon>Agaricomycotina</taxon>
        <taxon>Agaricomycetes</taxon>
        <taxon>Agaricomycetidae</taxon>
        <taxon>Boletales</taxon>
        <taxon>Suillineae</taxon>
        <taxon>Suillaceae</taxon>
        <taxon>Suillus</taxon>
    </lineage>
</organism>
<dbReference type="HOGENOM" id="CLU_1778691_0_0_1"/>
<proteinExistence type="predicted"/>
<evidence type="ECO:0000313" key="2">
    <source>
        <dbReference type="EMBL" id="KIK38685.1"/>
    </source>
</evidence>
<dbReference type="EMBL" id="KN835379">
    <property type="protein sequence ID" value="KIK38685.1"/>
    <property type="molecule type" value="Genomic_DNA"/>
</dbReference>
<evidence type="ECO:0000313" key="3">
    <source>
        <dbReference type="Proteomes" id="UP000054485"/>
    </source>
</evidence>
<evidence type="ECO:0000256" key="1">
    <source>
        <dbReference type="SAM" id="MobiDB-lite"/>
    </source>
</evidence>
<dbReference type="AlphaFoldDB" id="A0A0C9ZM50"/>
<name>A0A0C9ZM50_9AGAM</name>
<gene>
    <name evidence="2" type="ORF">CY34DRAFT_809078</name>
</gene>
<sequence>MLVLDKYLDDTDNEEVDLPPSYYDTITIASSSIVIDEKPRPSPPTAPRPTAPSSSSTWFSFLPNARIKQTHQTVISLLHDLSSNNPPLKDTLPSTGPFLIARISSLICSNTQVHSTMLVLLTSVLPVLRAAIKFCLGSFAGESCRL</sequence>
<accession>A0A0C9ZM50</accession>
<feature type="compositionally biased region" description="Pro residues" evidence="1">
    <location>
        <begin position="41"/>
        <end position="50"/>
    </location>
</feature>